<proteinExistence type="predicted"/>
<feature type="signal peptide" evidence="2">
    <location>
        <begin position="1"/>
        <end position="28"/>
    </location>
</feature>
<keyword evidence="1" id="KW-1133">Transmembrane helix</keyword>
<evidence type="ECO:0000313" key="4">
    <source>
        <dbReference type="Proteomes" id="UP000730482"/>
    </source>
</evidence>
<keyword evidence="1" id="KW-0472">Membrane</keyword>
<dbReference type="EMBL" id="JAAFYZ010000031">
    <property type="protein sequence ID" value="MBS2547645.1"/>
    <property type="molecule type" value="Genomic_DNA"/>
</dbReference>
<accession>A0ABS5KNP9</accession>
<feature type="chain" id="PRO_5045443744" description="CARDB domain-containing protein" evidence="2">
    <location>
        <begin position="29"/>
        <end position="705"/>
    </location>
</feature>
<feature type="transmembrane region" description="Helical" evidence="1">
    <location>
        <begin position="665"/>
        <end position="686"/>
    </location>
</feature>
<name>A0ABS5KNP9_9ACTN</name>
<evidence type="ECO:0008006" key="5">
    <source>
        <dbReference type="Google" id="ProtNLM"/>
    </source>
</evidence>
<gene>
    <name evidence="3" type="ORF">KGQ19_12260</name>
</gene>
<protein>
    <recommendedName>
        <fullName evidence="5">CARDB domain-containing protein</fullName>
    </recommendedName>
</protein>
<evidence type="ECO:0000256" key="2">
    <source>
        <dbReference type="SAM" id="SignalP"/>
    </source>
</evidence>
<comment type="caution">
    <text evidence="3">The sequence shown here is derived from an EMBL/GenBank/DDBJ whole genome shotgun (WGS) entry which is preliminary data.</text>
</comment>
<evidence type="ECO:0000256" key="1">
    <source>
        <dbReference type="SAM" id="Phobius"/>
    </source>
</evidence>
<organism evidence="3 4">
    <name type="scientific">Catenulispora pinistramenti</name>
    <dbReference type="NCBI Taxonomy" id="2705254"/>
    <lineage>
        <taxon>Bacteria</taxon>
        <taxon>Bacillati</taxon>
        <taxon>Actinomycetota</taxon>
        <taxon>Actinomycetes</taxon>
        <taxon>Catenulisporales</taxon>
        <taxon>Catenulisporaceae</taxon>
        <taxon>Catenulispora</taxon>
    </lineage>
</organism>
<keyword evidence="2" id="KW-0732">Signal</keyword>
<dbReference type="RefSeq" id="WP_212009225.1">
    <property type="nucleotide sequence ID" value="NZ_JAAFYZ010000031.1"/>
</dbReference>
<evidence type="ECO:0000313" key="3">
    <source>
        <dbReference type="EMBL" id="MBS2547645.1"/>
    </source>
</evidence>
<sequence>MTSRVLRALSAFTLFVGAASLLPGSARADTARSDSPTVQVGITGVAPQIPDFGDLSKPMAFSGKVANNGSTTLRDIHLEIRRSLVYNRSAMGSTPNGGGGQPDIAKVSVPKIAPGASQNWQFTPKELDFFGSNQPTSGVYAVDIDAFDSDGTFLSGARTYTMWEPTKMKDAAPARIALMWPVVGQPGLTGQKVPNSAADPIVADQTTAQQFAPGGRLDRVLDDASGITVNWLVDPDVLYTANALENGYFYPDQNQKLTGGPATDPTNWYTKATGLLGAGQNCWNLLYGDPDLNTLSRSAAGQDLLDVAAGTHAGVGGCRQSDQVIAWPSDGQADATTLNAIAGTKTPNLIPLVGSTTAYSWPSAHAALPNSPSTIVYDSYLSSVFTDPAKATPSLSDTGVLAGQQWLAQTALANLDNTGRALVVAPPRDFDPAPALINAIKAMSTVPTALQWFQFDSLDRVLSAPATPEHISALTKPATPNAPNSVVQTAWDSQQLYHALHTIMPGHTYDTTVPLRPVATWWRNHGGAQTYGQTVYNTVVADHALVSFGTQTPPLTMSGKSGTVPVTINNRTNTTIRIYLRAHDEGAHTMELKFDEDQGPHTVDPGQTATVRIPVQARGNGQQVTLSATLYTCEDLSQNCTYYPSGLFTPLKGGFTTVTVKVSRIGIIALALIIGSGLLLILLIGLRVYRAKRAHHAPAQDTMAS</sequence>
<keyword evidence="4" id="KW-1185">Reference proteome</keyword>
<reference evidence="3 4" key="1">
    <citation type="submission" date="2020-02" db="EMBL/GenBank/DDBJ databases">
        <title>Acidophilic actinobacteria isolated from forest soil.</title>
        <authorList>
            <person name="Golinska P."/>
        </authorList>
    </citation>
    <scope>NUCLEOTIDE SEQUENCE [LARGE SCALE GENOMIC DNA]</scope>
    <source>
        <strain evidence="3 4">NL8</strain>
    </source>
</reference>
<keyword evidence="1" id="KW-0812">Transmembrane</keyword>
<dbReference type="Proteomes" id="UP000730482">
    <property type="component" value="Unassembled WGS sequence"/>
</dbReference>